<dbReference type="RefSeq" id="WP_193125039.1">
    <property type="nucleotide sequence ID" value="NZ_JADBGI010000056.1"/>
</dbReference>
<keyword evidence="4" id="KW-1185">Reference proteome</keyword>
<sequence length="357" mass="38890">MVTVGIDPHKRMHQAVALAQDGTRLGKPLTTASGPQAVHKLLAWARAQARGGPVLWAIEGGPGLGRAVADALLGADQQVVWVPTRTMAAHRRLSGPVGAKSDVIDAVAVARAALAEPDLARHRIDPAVRQVRVLVDLRQDLVQRRVGLANRLTAMLHLELGLSTAKGRLSTRTALERLEHQITRAGVEEAVGFVLADQIRELRVLIERIAECERALKERLEPLAPGLLAIPGIGVVWAAVLLSQVTDVSRFSSSAKLARWAGCAPIPVFSSGRQRHRLHRGGNRQVNRAFHSIAMVQARSCGPAREFVRDKEAHKGRKGAYRALKRHLVDVVYRTMIADQQQRQAREATQEVYGPAA</sequence>
<dbReference type="EMBL" id="JADBGI010000056">
    <property type="protein sequence ID" value="MBE3002456.1"/>
    <property type="molecule type" value="Genomic_DNA"/>
</dbReference>
<gene>
    <name evidence="3" type="ORF">IDM40_27735</name>
</gene>
<comment type="caution">
    <text evidence="3">The sequence shown here is derived from an EMBL/GenBank/DDBJ whole genome shotgun (WGS) entry which is preliminary data.</text>
</comment>
<reference evidence="3 4" key="1">
    <citation type="submission" date="2020-09" db="EMBL/GenBank/DDBJ databases">
        <title>Diversity and distribution of actinomycetes associated with coral in the coast of Hainan.</title>
        <authorList>
            <person name="Li F."/>
        </authorList>
    </citation>
    <scope>NUCLEOTIDE SEQUENCE [LARGE SCALE GENOMIC DNA]</scope>
    <source>
        <strain evidence="3 4">HNM0947</strain>
    </source>
</reference>
<dbReference type="Pfam" id="PF01548">
    <property type="entry name" value="DEDD_Tnp_IS110"/>
    <property type="match status" value="1"/>
</dbReference>
<proteinExistence type="predicted"/>
<protein>
    <submittedName>
        <fullName evidence="3">IS110 family transposase</fullName>
    </submittedName>
</protein>
<evidence type="ECO:0000259" key="1">
    <source>
        <dbReference type="Pfam" id="PF01548"/>
    </source>
</evidence>
<dbReference type="NCBIfam" id="NF033542">
    <property type="entry name" value="transpos_IS110"/>
    <property type="match status" value="1"/>
</dbReference>
<evidence type="ECO:0000259" key="2">
    <source>
        <dbReference type="Pfam" id="PF02371"/>
    </source>
</evidence>
<feature type="domain" description="Transposase IS110-like N-terminal" evidence="1">
    <location>
        <begin position="4"/>
        <end position="157"/>
    </location>
</feature>
<dbReference type="PANTHER" id="PTHR33055">
    <property type="entry name" value="TRANSPOSASE FOR INSERTION SEQUENCE ELEMENT IS1111A"/>
    <property type="match status" value="1"/>
</dbReference>
<feature type="domain" description="Transposase IS116/IS110/IS902 C-terminal" evidence="2">
    <location>
        <begin position="227"/>
        <end position="307"/>
    </location>
</feature>
<name>A0ABR9PF37_9ACTN</name>
<dbReference type="Proteomes" id="UP000806528">
    <property type="component" value="Unassembled WGS sequence"/>
</dbReference>
<dbReference type="InterPro" id="IPR003346">
    <property type="entry name" value="Transposase_20"/>
</dbReference>
<dbReference type="Pfam" id="PF02371">
    <property type="entry name" value="Transposase_20"/>
    <property type="match status" value="1"/>
</dbReference>
<accession>A0ABR9PF37</accession>
<dbReference type="PANTHER" id="PTHR33055:SF16">
    <property type="entry name" value="TRANSPOSASE FOR INSERTION SEQUENCE ELEMENT IS1547"/>
    <property type="match status" value="1"/>
</dbReference>
<evidence type="ECO:0000313" key="4">
    <source>
        <dbReference type="Proteomes" id="UP000806528"/>
    </source>
</evidence>
<dbReference type="InterPro" id="IPR002525">
    <property type="entry name" value="Transp_IS110-like_N"/>
</dbReference>
<evidence type="ECO:0000313" key="3">
    <source>
        <dbReference type="EMBL" id="MBE3002456.1"/>
    </source>
</evidence>
<organism evidence="3 4">
    <name type="scientific">Nocardiopsis coralli</name>
    <dbReference type="NCBI Taxonomy" id="2772213"/>
    <lineage>
        <taxon>Bacteria</taxon>
        <taxon>Bacillati</taxon>
        <taxon>Actinomycetota</taxon>
        <taxon>Actinomycetes</taxon>
        <taxon>Streptosporangiales</taxon>
        <taxon>Nocardiopsidaceae</taxon>
        <taxon>Nocardiopsis</taxon>
    </lineage>
</organism>
<dbReference type="InterPro" id="IPR047650">
    <property type="entry name" value="Transpos_IS110"/>
</dbReference>